<dbReference type="GO" id="GO:0000981">
    <property type="term" value="F:DNA-binding transcription factor activity, RNA polymerase II-specific"/>
    <property type="evidence" value="ECO:0007669"/>
    <property type="project" value="TreeGrafter"/>
</dbReference>
<feature type="compositionally biased region" description="Basic and acidic residues" evidence="5">
    <location>
        <begin position="163"/>
        <end position="178"/>
    </location>
</feature>
<dbReference type="InterPro" id="IPR013087">
    <property type="entry name" value="Znf_C2H2_type"/>
</dbReference>
<dbReference type="SUPFAM" id="SSF57667">
    <property type="entry name" value="beta-beta-alpha zinc fingers"/>
    <property type="match status" value="1"/>
</dbReference>
<organism evidence="7 8">
    <name type="scientific">Chytriomyces confervae</name>
    <dbReference type="NCBI Taxonomy" id="246404"/>
    <lineage>
        <taxon>Eukaryota</taxon>
        <taxon>Fungi</taxon>
        <taxon>Fungi incertae sedis</taxon>
        <taxon>Chytridiomycota</taxon>
        <taxon>Chytridiomycota incertae sedis</taxon>
        <taxon>Chytridiomycetes</taxon>
        <taxon>Chytridiales</taxon>
        <taxon>Chytriomycetaceae</taxon>
        <taxon>Chytriomyces</taxon>
    </lineage>
</organism>
<dbReference type="InterPro" id="IPR050457">
    <property type="entry name" value="ZnFinger_BTB_dom_contain"/>
</dbReference>
<dbReference type="GO" id="GO:0008270">
    <property type="term" value="F:zinc ion binding"/>
    <property type="evidence" value="ECO:0007669"/>
    <property type="project" value="UniProtKB-KW"/>
</dbReference>
<proteinExistence type="predicted"/>
<dbReference type="STRING" id="246404.A0A507FI68"/>
<evidence type="ECO:0000259" key="6">
    <source>
        <dbReference type="PROSITE" id="PS50157"/>
    </source>
</evidence>
<reference evidence="7 8" key="1">
    <citation type="journal article" date="2019" name="Sci. Rep.">
        <title>Comparative genomics of chytrid fungi reveal insights into the obligate biotrophic and pathogenic lifestyle of Synchytrium endobioticum.</title>
        <authorList>
            <person name="van de Vossenberg B.T.L.H."/>
            <person name="Warris S."/>
            <person name="Nguyen H.D.T."/>
            <person name="van Gent-Pelzer M.P.E."/>
            <person name="Joly D.L."/>
            <person name="van de Geest H.C."/>
            <person name="Bonants P.J.M."/>
            <person name="Smith D.S."/>
            <person name="Levesque C.A."/>
            <person name="van der Lee T.A.J."/>
        </authorList>
    </citation>
    <scope>NUCLEOTIDE SEQUENCE [LARGE SCALE GENOMIC DNA]</scope>
    <source>
        <strain evidence="7 8">CBS 675.73</strain>
    </source>
</reference>
<keyword evidence="1" id="KW-0479">Metal-binding</keyword>
<dbReference type="AlphaFoldDB" id="A0A507FI68"/>
<evidence type="ECO:0000256" key="2">
    <source>
        <dbReference type="ARBA" id="ARBA00022771"/>
    </source>
</evidence>
<keyword evidence="8" id="KW-1185">Reference proteome</keyword>
<dbReference type="PROSITE" id="PS00028">
    <property type="entry name" value="ZINC_FINGER_C2H2_1"/>
    <property type="match status" value="1"/>
</dbReference>
<dbReference type="PANTHER" id="PTHR46105">
    <property type="entry name" value="AGAP004733-PA"/>
    <property type="match status" value="1"/>
</dbReference>
<dbReference type="InterPro" id="IPR036236">
    <property type="entry name" value="Znf_C2H2_sf"/>
</dbReference>
<name>A0A507FI68_9FUNG</name>
<feature type="domain" description="C2H2-type" evidence="6">
    <location>
        <begin position="144"/>
        <end position="172"/>
    </location>
</feature>
<dbReference type="Proteomes" id="UP000320333">
    <property type="component" value="Unassembled WGS sequence"/>
</dbReference>
<sequence>MPIPTVHVLSADGAGEMIEQLLRLAPFAPSPCQQASPLSQFSPTASANNQASKELFDDIDKIVTLVQFQHVVAALTHQRHQQARSPARVDGSFLGCRTPSLSPHPSPAVQSKAQLFCCKQCNFVTRHRGNLPTHMLRHSGERPHACSKCPKRFTTSSSRKRHEMSQHNSEGRVRKNNNDNRGPSPEQEQHDMLLDFLFV</sequence>
<keyword evidence="2 4" id="KW-0863">Zinc-finger</keyword>
<dbReference type="PROSITE" id="PS50157">
    <property type="entry name" value="ZINC_FINGER_C2H2_2"/>
    <property type="match status" value="2"/>
</dbReference>
<evidence type="ECO:0000256" key="4">
    <source>
        <dbReference type="PROSITE-ProRule" id="PRU00042"/>
    </source>
</evidence>
<comment type="caution">
    <text evidence="7">The sequence shown here is derived from an EMBL/GenBank/DDBJ whole genome shotgun (WGS) entry which is preliminary data.</text>
</comment>
<evidence type="ECO:0000313" key="7">
    <source>
        <dbReference type="EMBL" id="TPX75400.1"/>
    </source>
</evidence>
<keyword evidence="3" id="KW-0862">Zinc</keyword>
<dbReference type="GO" id="GO:0000978">
    <property type="term" value="F:RNA polymerase II cis-regulatory region sequence-specific DNA binding"/>
    <property type="evidence" value="ECO:0007669"/>
    <property type="project" value="TreeGrafter"/>
</dbReference>
<feature type="region of interest" description="Disordered" evidence="5">
    <location>
        <begin position="134"/>
        <end position="191"/>
    </location>
</feature>
<dbReference type="SMART" id="SM00355">
    <property type="entry name" value="ZnF_C2H2"/>
    <property type="match status" value="2"/>
</dbReference>
<gene>
    <name evidence="7" type="ORF">CcCBS67573_g03311</name>
</gene>
<evidence type="ECO:0000256" key="3">
    <source>
        <dbReference type="ARBA" id="ARBA00022833"/>
    </source>
</evidence>
<dbReference type="EMBL" id="QEAP01000082">
    <property type="protein sequence ID" value="TPX75400.1"/>
    <property type="molecule type" value="Genomic_DNA"/>
</dbReference>
<accession>A0A507FI68</accession>
<dbReference type="PANTHER" id="PTHR46105:SF28">
    <property type="entry name" value="ZINC FINGER PROTEIN 37-LIKE"/>
    <property type="match status" value="1"/>
</dbReference>
<feature type="domain" description="C2H2-type" evidence="6">
    <location>
        <begin position="116"/>
        <end position="143"/>
    </location>
</feature>
<dbReference type="FunFam" id="3.30.160.60:FF:000446">
    <property type="entry name" value="Zinc finger protein"/>
    <property type="match status" value="1"/>
</dbReference>
<evidence type="ECO:0000256" key="5">
    <source>
        <dbReference type="SAM" id="MobiDB-lite"/>
    </source>
</evidence>
<evidence type="ECO:0000313" key="8">
    <source>
        <dbReference type="Proteomes" id="UP000320333"/>
    </source>
</evidence>
<protein>
    <recommendedName>
        <fullName evidence="6">C2H2-type domain-containing protein</fullName>
    </recommendedName>
</protein>
<evidence type="ECO:0000256" key="1">
    <source>
        <dbReference type="ARBA" id="ARBA00022723"/>
    </source>
</evidence>
<dbReference type="OrthoDB" id="6077919at2759"/>
<dbReference type="Gene3D" id="3.30.160.60">
    <property type="entry name" value="Classic Zinc Finger"/>
    <property type="match status" value="1"/>
</dbReference>